<keyword evidence="7" id="KW-0315">Glutamine amidotransferase</keyword>
<dbReference type="Pfam" id="PF00733">
    <property type="entry name" value="Asn_synthase"/>
    <property type="match status" value="1"/>
</dbReference>
<dbReference type="InterPro" id="IPR051786">
    <property type="entry name" value="ASN_synthetase/amidase"/>
</dbReference>
<dbReference type="Proteomes" id="UP001207626">
    <property type="component" value="Unassembled WGS sequence"/>
</dbReference>
<comment type="similarity">
    <text evidence="2">Belongs to the asparagine synthetase family.</text>
</comment>
<dbReference type="InterPro" id="IPR001962">
    <property type="entry name" value="Asn_synthase"/>
</dbReference>
<dbReference type="EMBL" id="JAMDLW010000020">
    <property type="protein sequence ID" value="MCY9521128.1"/>
    <property type="molecule type" value="Genomic_DNA"/>
</dbReference>
<evidence type="ECO:0000256" key="4">
    <source>
        <dbReference type="ARBA" id="ARBA00022741"/>
    </source>
</evidence>
<dbReference type="InterPro" id="IPR033738">
    <property type="entry name" value="AsnB_N"/>
</dbReference>
<evidence type="ECO:0000313" key="11">
    <source>
        <dbReference type="Proteomes" id="UP001207626"/>
    </source>
</evidence>
<evidence type="ECO:0000256" key="6">
    <source>
        <dbReference type="ARBA" id="ARBA00022888"/>
    </source>
</evidence>
<sequence length="656" mass="75172">MCGIVGFVARNAPLTMAKMEATIKAMTDRIVHRGPDACGWWGEDSDGTIGLGHRRLSIIDLSEHGRQPMLSPSGRYVIVFNGEIYNYKEIQTWLQSSAPELYSQLRGHSDTETMLAAIEKLGVYRAVHRFTGMFGFALYDRKDKKLHLVRDRMGEKPVYYAFGQQNEFLFGSELKALQAHPQFVKQIDRDAIGLYLQHCYIPAPYTIFQNCRKLPPGTMLTYDTRSGTHDIQSYWTVEQAVQNGQGHKLDISEQEAVKQLDALLRRSIWGQMVSDVPIGAFLSGGIDSSTIVSIMQAQSSQKVKTFTIGFHEEGYNEAVHAKEVARHLGTDHTELYVTPQEAMNVIPKLPRLYDEPFSDSSQIPTYLVSELARKHVTVSLSGDGGDELFGGYKRYFITKDIWSKLNKVPVFGRIGASKIIHSIPVSTWNQLSRWWSPLKKRATVPGTAGDKMYRLAELIKDSNLNSRQFYRYMISHWKDHSIVIGSCALDTVFETVPPQFFSDFSHEMMYLDMISYLPDDILVKVDRAGMAVSLESRIPFLDHRIVEFAWQLPVTYKIKGGQGKWLLRQVLNQYVPESIMNRPKMGFSVPIGSWLRGPLREWAEHLLSEARMRQQGYLNPAPIRQRWKEHLEGKRNWQYDLWDVLMFQAWLEEQTK</sequence>
<dbReference type="CDD" id="cd01991">
    <property type="entry name" value="Asn_synthase_B_C"/>
    <property type="match status" value="1"/>
</dbReference>
<evidence type="ECO:0000259" key="9">
    <source>
        <dbReference type="PROSITE" id="PS51278"/>
    </source>
</evidence>
<evidence type="ECO:0000256" key="7">
    <source>
        <dbReference type="ARBA" id="ARBA00022962"/>
    </source>
</evidence>
<evidence type="ECO:0000256" key="2">
    <source>
        <dbReference type="ARBA" id="ARBA00005752"/>
    </source>
</evidence>
<gene>
    <name evidence="10" type="primary">asnB</name>
    <name evidence="10" type="ORF">M5X09_15870</name>
</gene>
<dbReference type="PANTHER" id="PTHR43284">
    <property type="entry name" value="ASPARAGINE SYNTHETASE (GLUTAMINE-HYDROLYZING)"/>
    <property type="match status" value="1"/>
</dbReference>
<comment type="catalytic activity">
    <reaction evidence="8">
        <text>L-aspartate + L-glutamine + ATP + H2O = L-asparagine + L-glutamate + AMP + diphosphate + H(+)</text>
        <dbReference type="Rhea" id="RHEA:12228"/>
        <dbReference type="ChEBI" id="CHEBI:15377"/>
        <dbReference type="ChEBI" id="CHEBI:15378"/>
        <dbReference type="ChEBI" id="CHEBI:29985"/>
        <dbReference type="ChEBI" id="CHEBI:29991"/>
        <dbReference type="ChEBI" id="CHEBI:30616"/>
        <dbReference type="ChEBI" id="CHEBI:33019"/>
        <dbReference type="ChEBI" id="CHEBI:58048"/>
        <dbReference type="ChEBI" id="CHEBI:58359"/>
        <dbReference type="ChEBI" id="CHEBI:456215"/>
        <dbReference type="EC" id="6.3.5.4"/>
    </reaction>
</comment>
<reference evidence="10 11" key="1">
    <citation type="submission" date="2022-05" db="EMBL/GenBank/DDBJ databases">
        <title>Genome Sequencing of Bee-Associated Microbes.</title>
        <authorList>
            <person name="Dunlap C."/>
        </authorList>
    </citation>
    <scope>NUCLEOTIDE SEQUENCE [LARGE SCALE GENOMIC DNA]</scope>
    <source>
        <strain evidence="10 11">NRRL NRS-1438</strain>
    </source>
</reference>
<dbReference type="CDD" id="cd00712">
    <property type="entry name" value="AsnB"/>
    <property type="match status" value="1"/>
</dbReference>
<evidence type="ECO:0000256" key="1">
    <source>
        <dbReference type="ARBA" id="ARBA00005187"/>
    </source>
</evidence>
<evidence type="ECO:0000256" key="3">
    <source>
        <dbReference type="ARBA" id="ARBA00012737"/>
    </source>
</evidence>
<dbReference type="PIRSF" id="PIRSF001589">
    <property type="entry name" value="Asn_synthetase_glu-h"/>
    <property type="match status" value="1"/>
</dbReference>
<evidence type="ECO:0000256" key="8">
    <source>
        <dbReference type="ARBA" id="ARBA00048741"/>
    </source>
</evidence>
<organism evidence="10 11">
    <name type="scientific">Paenibacillus apiarius</name>
    <dbReference type="NCBI Taxonomy" id="46240"/>
    <lineage>
        <taxon>Bacteria</taxon>
        <taxon>Bacillati</taxon>
        <taxon>Bacillota</taxon>
        <taxon>Bacilli</taxon>
        <taxon>Bacillales</taxon>
        <taxon>Paenibacillaceae</taxon>
        <taxon>Paenibacillus</taxon>
    </lineage>
</organism>
<dbReference type="EC" id="6.3.5.4" evidence="3"/>
<dbReference type="SUPFAM" id="SSF56235">
    <property type="entry name" value="N-terminal nucleophile aminohydrolases (Ntn hydrolases)"/>
    <property type="match status" value="1"/>
</dbReference>
<dbReference type="PANTHER" id="PTHR43284:SF1">
    <property type="entry name" value="ASPARAGINE SYNTHETASE"/>
    <property type="match status" value="1"/>
</dbReference>
<keyword evidence="6" id="KW-0061">Asparagine biosynthesis</keyword>
<dbReference type="Pfam" id="PF13537">
    <property type="entry name" value="GATase_7"/>
    <property type="match status" value="1"/>
</dbReference>
<dbReference type="GO" id="GO:0004066">
    <property type="term" value="F:asparagine synthase (glutamine-hydrolyzing) activity"/>
    <property type="evidence" value="ECO:0007669"/>
    <property type="project" value="UniProtKB-EC"/>
</dbReference>
<proteinExistence type="inferred from homology"/>
<evidence type="ECO:0000256" key="5">
    <source>
        <dbReference type="ARBA" id="ARBA00022840"/>
    </source>
</evidence>
<dbReference type="RefSeq" id="WP_087435805.1">
    <property type="nucleotide sequence ID" value="NZ_JAMDLV010000044.1"/>
</dbReference>
<accession>A0ABT4DYG9</accession>
<dbReference type="InterPro" id="IPR029055">
    <property type="entry name" value="Ntn_hydrolases_N"/>
</dbReference>
<dbReference type="Gene3D" id="3.40.50.620">
    <property type="entry name" value="HUPs"/>
    <property type="match status" value="1"/>
</dbReference>
<name>A0ABT4DYG9_9BACL</name>
<keyword evidence="11" id="KW-1185">Reference proteome</keyword>
<keyword evidence="4" id="KW-0547">Nucleotide-binding</keyword>
<dbReference type="Gene3D" id="3.60.20.10">
    <property type="entry name" value="Glutamine Phosphoribosylpyrophosphate, subunit 1, domain 1"/>
    <property type="match status" value="1"/>
</dbReference>
<dbReference type="PROSITE" id="PS51278">
    <property type="entry name" value="GATASE_TYPE_2"/>
    <property type="match status" value="1"/>
</dbReference>
<feature type="domain" description="Glutamine amidotransferase type-2" evidence="9">
    <location>
        <begin position="2"/>
        <end position="225"/>
    </location>
</feature>
<dbReference type="NCBIfam" id="TIGR01536">
    <property type="entry name" value="asn_synth_AEB"/>
    <property type="match status" value="1"/>
</dbReference>
<evidence type="ECO:0000313" key="10">
    <source>
        <dbReference type="EMBL" id="MCY9521128.1"/>
    </source>
</evidence>
<dbReference type="SUPFAM" id="SSF52402">
    <property type="entry name" value="Adenine nucleotide alpha hydrolases-like"/>
    <property type="match status" value="1"/>
</dbReference>
<dbReference type="InterPro" id="IPR017932">
    <property type="entry name" value="GATase_2_dom"/>
</dbReference>
<keyword evidence="6" id="KW-0028">Amino-acid biosynthesis</keyword>
<keyword evidence="5" id="KW-0067">ATP-binding</keyword>
<dbReference type="InterPro" id="IPR014729">
    <property type="entry name" value="Rossmann-like_a/b/a_fold"/>
</dbReference>
<keyword evidence="10" id="KW-0436">Ligase</keyword>
<comment type="pathway">
    <text evidence="1">Amino-acid biosynthesis; L-asparagine biosynthesis; L-asparagine from L-aspartate (L-Gln route): step 1/1.</text>
</comment>
<dbReference type="InterPro" id="IPR006426">
    <property type="entry name" value="Asn_synth_AEB"/>
</dbReference>
<protein>
    <recommendedName>
        <fullName evidence="3">asparagine synthase (glutamine-hydrolyzing)</fullName>
        <ecNumber evidence="3">6.3.5.4</ecNumber>
    </recommendedName>
</protein>
<comment type="caution">
    <text evidence="10">The sequence shown here is derived from an EMBL/GenBank/DDBJ whole genome shotgun (WGS) entry which is preliminary data.</text>
</comment>